<dbReference type="AlphaFoldDB" id="A0AA40A938"/>
<gene>
    <name evidence="2" type="ORF">B0H67DRAFT_541259</name>
</gene>
<accession>A0AA40A938</accession>
<feature type="compositionally biased region" description="Polar residues" evidence="1">
    <location>
        <begin position="106"/>
        <end position="125"/>
    </location>
</feature>
<evidence type="ECO:0000313" key="3">
    <source>
        <dbReference type="Proteomes" id="UP001172102"/>
    </source>
</evidence>
<dbReference type="EMBL" id="JAUKUA010000005">
    <property type="protein sequence ID" value="KAK0711552.1"/>
    <property type="molecule type" value="Genomic_DNA"/>
</dbReference>
<feature type="compositionally biased region" description="Basic and acidic residues" evidence="1">
    <location>
        <begin position="81"/>
        <end position="94"/>
    </location>
</feature>
<organism evidence="2 3">
    <name type="scientific">Lasiosphaeris hirsuta</name>
    <dbReference type="NCBI Taxonomy" id="260670"/>
    <lineage>
        <taxon>Eukaryota</taxon>
        <taxon>Fungi</taxon>
        <taxon>Dikarya</taxon>
        <taxon>Ascomycota</taxon>
        <taxon>Pezizomycotina</taxon>
        <taxon>Sordariomycetes</taxon>
        <taxon>Sordariomycetidae</taxon>
        <taxon>Sordariales</taxon>
        <taxon>Lasiosphaeriaceae</taxon>
        <taxon>Lasiosphaeris</taxon>
    </lineage>
</organism>
<keyword evidence="3" id="KW-1185">Reference proteome</keyword>
<comment type="caution">
    <text evidence="2">The sequence shown here is derived from an EMBL/GenBank/DDBJ whole genome shotgun (WGS) entry which is preliminary data.</text>
</comment>
<feature type="compositionally biased region" description="Polar residues" evidence="1">
    <location>
        <begin position="168"/>
        <end position="185"/>
    </location>
</feature>
<evidence type="ECO:0000313" key="2">
    <source>
        <dbReference type="EMBL" id="KAK0711552.1"/>
    </source>
</evidence>
<sequence>MAIPKSSKPLDVLQHMFSEVLVQTGKALRTASRDGKDANAQASVAANPRIPASIVTFNVVLDELENDLLRAKAVLQRDLDQLRASRRPPPEKKPVAPPAPMVVDLNSPTITKASVPQTFQSPNRPSKQDNKPVAPFPNMGGFDLTVSPEVAPTPSPKVLPKSKEPKNSPRQAVMANTTGRPSSAPTRKETKVPIPTIPRSTTATPQAPPPSVLPPKTPVVAAPSVPTPKVVQNVAPPPAPTQTPVPIPQIPLPAPMPATGPENIFTNMTFSLAPPSSDGPNPSQSQQSEIDLVALGAGGDMSSSFSMDNFGNGGGSGPADVANMDLTGGSNDIDISNVDAKIDGLFDLGSAGIENMEMDYDLSGDAGDNSNFDDMYFNTGDDNMGSTNFDNTYFNLE</sequence>
<feature type="region of interest" description="Disordered" evidence="1">
    <location>
        <begin position="81"/>
        <end position="219"/>
    </location>
</feature>
<name>A0AA40A938_9PEZI</name>
<evidence type="ECO:0000256" key="1">
    <source>
        <dbReference type="SAM" id="MobiDB-lite"/>
    </source>
</evidence>
<protein>
    <submittedName>
        <fullName evidence="2">Uncharacterized protein</fullName>
    </submittedName>
</protein>
<reference evidence="2" key="1">
    <citation type="submission" date="2023-06" db="EMBL/GenBank/DDBJ databases">
        <title>Genome-scale phylogeny and comparative genomics of the fungal order Sordariales.</title>
        <authorList>
            <consortium name="Lawrence Berkeley National Laboratory"/>
            <person name="Hensen N."/>
            <person name="Bonometti L."/>
            <person name="Westerberg I."/>
            <person name="Brannstrom I.O."/>
            <person name="Guillou S."/>
            <person name="Cros-Aarteil S."/>
            <person name="Calhoun S."/>
            <person name="Haridas S."/>
            <person name="Kuo A."/>
            <person name="Mondo S."/>
            <person name="Pangilinan J."/>
            <person name="Riley R."/>
            <person name="Labutti K."/>
            <person name="Andreopoulos B."/>
            <person name="Lipzen A."/>
            <person name="Chen C."/>
            <person name="Yanf M."/>
            <person name="Daum C."/>
            <person name="Ng V."/>
            <person name="Clum A."/>
            <person name="Steindorff A."/>
            <person name="Ohm R."/>
            <person name="Martin F."/>
            <person name="Silar P."/>
            <person name="Natvig D."/>
            <person name="Lalanne C."/>
            <person name="Gautier V."/>
            <person name="Ament-Velasquez S.L."/>
            <person name="Kruys A."/>
            <person name="Hutchinson M.I."/>
            <person name="Powell A.J."/>
            <person name="Barry K."/>
            <person name="Miller A.N."/>
            <person name="Grigoriev I.V."/>
            <person name="Debuchy R."/>
            <person name="Gladieux P."/>
            <person name="Thoren M.H."/>
            <person name="Johannesson H."/>
        </authorList>
    </citation>
    <scope>NUCLEOTIDE SEQUENCE</scope>
    <source>
        <strain evidence="2">SMH4607-1</strain>
    </source>
</reference>
<proteinExistence type="predicted"/>
<feature type="compositionally biased region" description="Pro residues" evidence="1">
    <location>
        <begin position="206"/>
        <end position="217"/>
    </location>
</feature>
<dbReference type="Proteomes" id="UP001172102">
    <property type="component" value="Unassembled WGS sequence"/>
</dbReference>